<dbReference type="AlphaFoldDB" id="A0A2M4CDN4"/>
<sequence length="72" mass="8435">MHTHTYRAQLEWYSCFLIFFFAVLNPHPNPRSFCGFPTLTHTRTFANEKWSFGLFGWCGFHGAVPCEVYVLT</sequence>
<evidence type="ECO:0000256" key="1">
    <source>
        <dbReference type="SAM" id="SignalP"/>
    </source>
</evidence>
<evidence type="ECO:0000313" key="2">
    <source>
        <dbReference type="EMBL" id="MBW63456.1"/>
    </source>
</evidence>
<name>A0A2M4CDN4_9DIPT</name>
<feature type="chain" id="PRO_5014746878" evidence="1">
    <location>
        <begin position="27"/>
        <end position="72"/>
    </location>
</feature>
<accession>A0A2M4CDN4</accession>
<feature type="signal peptide" evidence="1">
    <location>
        <begin position="1"/>
        <end position="26"/>
    </location>
</feature>
<reference evidence="2" key="1">
    <citation type="submission" date="2018-01" db="EMBL/GenBank/DDBJ databases">
        <title>An insight into the sialome of Amazonian anophelines.</title>
        <authorList>
            <person name="Ribeiro J.M."/>
            <person name="Scarpassa V."/>
            <person name="Calvo E."/>
        </authorList>
    </citation>
    <scope>NUCLEOTIDE SEQUENCE</scope>
    <source>
        <tissue evidence="2">Salivary glands</tissue>
    </source>
</reference>
<keyword evidence="1" id="KW-0732">Signal</keyword>
<protein>
    <submittedName>
        <fullName evidence="2">Putative secreted protein</fullName>
    </submittedName>
</protein>
<organism evidence="2">
    <name type="scientific">Anopheles marajoara</name>
    <dbReference type="NCBI Taxonomy" id="58244"/>
    <lineage>
        <taxon>Eukaryota</taxon>
        <taxon>Metazoa</taxon>
        <taxon>Ecdysozoa</taxon>
        <taxon>Arthropoda</taxon>
        <taxon>Hexapoda</taxon>
        <taxon>Insecta</taxon>
        <taxon>Pterygota</taxon>
        <taxon>Neoptera</taxon>
        <taxon>Endopterygota</taxon>
        <taxon>Diptera</taxon>
        <taxon>Nematocera</taxon>
        <taxon>Culicoidea</taxon>
        <taxon>Culicidae</taxon>
        <taxon>Anophelinae</taxon>
        <taxon>Anopheles</taxon>
    </lineage>
</organism>
<proteinExistence type="predicted"/>
<dbReference type="EMBL" id="GGFJ01014315">
    <property type="protein sequence ID" value="MBW63456.1"/>
    <property type="molecule type" value="Transcribed_RNA"/>
</dbReference>